<protein>
    <submittedName>
        <fullName evidence="1">Unannotated protein</fullName>
    </submittedName>
</protein>
<reference evidence="1" key="1">
    <citation type="submission" date="2020-05" db="EMBL/GenBank/DDBJ databases">
        <authorList>
            <person name="Chiriac C."/>
            <person name="Salcher M."/>
            <person name="Ghai R."/>
            <person name="Kavagutti S V."/>
        </authorList>
    </citation>
    <scope>NUCLEOTIDE SEQUENCE</scope>
</reference>
<organism evidence="1">
    <name type="scientific">freshwater metagenome</name>
    <dbReference type="NCBI Taxonomy" id="449393"/>
    <lineage>
        <taxon>unclassified sequences</taxon>
        <taxon>metagenomes</taxon>
        <taxon>ecological metagenomes</taxon>
    </lineage>
</organism>
<dbReference type="AlphaFoldDB" id="A0A6J7IAS1"/>
<dbReference type="EMBL" id="CAFBMW010000006">
    <property type="protein sequence ID" value="CAB4927576.1"/>
    <property type="molecule type" value="Genomic_DNA"/>
</dbReference>
<accession>A0A6J7IAS1</accession>
<sequence length="108" mass="12134">MHFLPDFGQEVANSIPWIHDQRVPDHALVSHVVATTSLSASEAARVIEDVIAFHAQPVEVYVRERHAHLKAYGARNPEIFARIAAELADRVVAAPELSERQLRRMIYG</sequence>
<name>A0A6J7IAS1_9ZZZZ</name>
<gene>
    <name evidence="1" type="ORF">UFOPK3662_01018</name>
</gene>
<evidence type="ECO:0000313" key="1">
    <source>
        <dbReference type="EMBL" id="CAB4927576.1"/>
    </source>
</evidence>
<proteinExistence type="predicted"/>